<accession>A0A1Z4MVG9</accession>
<evidence type="ECO:0000313" key="2">
    <source>
        <dbReference type="Proteomes" id="UP000218785"/>
    </source>
</evidence>
<dbReference type="KEGG" id="ttq:NIES37_13690"/>
<keyword evidence="2" id="KW-1185">Reference proteome</keyword>
<dbReference type="AlphaFoldDB" id="A0A1Z4MVG9"/>
<dbReference type="EMBL" id="AP018248">
    <property type="protein sequence ID" value="BAY97427.1"/>
    <property type="molecule type" value="Genomic_DNA"/>
</dbReference>
<organism evidence="1 2">
    <name type="scientific">Tolypothrix tenuis PCC 7101</name>
    <dbReference type="NCBI Taxonomy" id="231146"/>
    <lineage>
        <taxon>Bacteria</taxon>
        <taxon>Bacillati</taxon>
        <taxon>Cyanobacteriota</taxon>
        <taxon>Cyanophyceae</taxon>
        <taxon>Nostocales</taxon>
        <taxon>Tolypothrichaceae</taxon>
        <taxon>Tolypothrix</taxon>
    </lineage>
</organism>
<gene>
    <name evidence="1" type="ORF">NIES37_13690</name>
</gene>
<evidence type="ECO:0000313" key="1">
    <source>
        <dbReference type="EMBL" id="BAY97427.1"/>
    </source>
</evidence>
<dbReference type="Proteomes" id="UP000218785">
    <property type="component" value="Chromosome"/>
</dbReference>
<name>A0A1Z4MVG9_9CYAN</name>
<proteinExistence type="predicted"/>
<sequence length="39" mass="4238">MLEGQTAKSQGLMVKSQGLMVIFATFNQGTILQKNILPT</sequence>
<protein>
    <submittedName>
        <fullName evidence="1">Uncharacterized protein</fullName>
    </submittedName>
</protein>
<reference evidence="1 2" key="1">
    <citation type="submission" date="2017-06" db="EMBL/GenBank/DDBJ databases">
        <title>Genome sequencing of cyanobaciteial culture collection at National Institute for Environmental Studies (NIES).</title>
        <authorList>
            <person name="Hirose Y."/>
            <person name="Shimura Y."/>
            <person name="Fujisawa T."/>
            <person name="Nakamura Y."/>
            <person name="Kawachi M."/>
        </authorList>
    </citation>
    <scope>NUCLEOTIDE SEQUENCE [LARGE SCALE GENOMIC DNA]</scope>
    <source>
        <strain evidence="1 2">NIES-37</strain>
    </source>
</reference>